<dbReference type="AlphaFoldDB" id="A0A6M0SRK5"/>
<dbReference type="Proteomes" id="UP000472355">
    <property type="component" value="Unassembled WGS sequence"/>
</dbReference>
<gene>
    <name evidence="1" type="ORF">EXM65_15530</name>
</gene>
<protein>
    <submittedName>
        <fullName evidence="1">Uncharacterized protein</fullName>
    </submittedName>
</protein>
<proteinExistence type="predicted"/>
<organism evidence="1 2">
    <name type="scientific">Clostridium botulinum</name>
    <dbReference type="NCBI Taxonomy" id="1491"/>
    <lineage>
        <taxon>Bacteria</taxon>
        <taxon>Bacillati</taxon>
        <taxon>Bacillota</taxon>
        <taxon>Clostridia</taxon>
        <taxon>Eubacteriales</taxon>
        <taxon>Clostridiaceae</taxon>
        <taxon>Clostridium</taxon>
    </lineage>
</organism>
<accession>A0A6M0SRK5</accession>
<evidence type="ECO:0000313" key="1">
    <source>
        <dbReference type="EMBL" id="NFA43940.1"/>
    </source>
</evidence>
<name>A0A6M0SRK5_CLOBO</name>
<comment type="caution">
    <text evidence="1">The sequence shown here is derived from an EMBL/GenBank/DDBJ whole genome shotgun (WGS) entry which is preliminary data.</text>
</comment>
<reference evidence="1 2" key="1">
    <citation type="submission" date="2019-02" db="EMBL/GenBank/DDBJ databases">
        <title>Genome sequencing of Clostridium botulinum clinical isolates.</title>
        <authorList>
            <person name="Brunt J."/>
            <person name="Van Vliet A.H.M."/>
            <person name="Stringer S.C."/>
            <person name="Grant K.A."/>
            <person name="Carter A.C."/>
            <person name="Peck M.W."/>
        </authorList>
    </citation>
    <scope>NUCLEOTIDE SEQUENCE [LARGE SCALE GENOMIC DNA]</scope>
    <source>
        <strain evidence="1 2">H113700579</strain>
    </source>
</reference>
<evidence type="ECO:0000313" key="2">
    <source>
        <dbReference type="Proteomes" id="UP000472355"/>
    </source>
</evidence>
<dbReference type="EMBL" id="SGKU01000054">
    <property type="protein sequence ID" value="NFA43940.1"/>
    <property type="molecule type" value="Genomic_DNA"/>
</dbReference>
<dbReference type="RefSeq" id="WP_222630104.1">
    <property type="nucleotide sequence ID" value="NZ_JACBDB010000011.1"/>
</dbReference>
<sequence>METYGLYHNKEQCILRISKFSNSVMVDSDVVKRWNENWFICGCRKPLRVKANELLNKWKADAKSRIELLENTKIQTK</sequence>